<evidence type="ECO:0000313" key="3">
    <source>
        <dbReference type="Proteomes" id="UP001589773"/>
    </source>
</evidence>
<dbReference type="EMBL" id="JBHLWP010000013">
    <property type="protein sequence ID" value="MFC0253485.1"/>
    <property type="molecule type" value="Genomic_DNA"/>
</dbReference>
<reference evidence="2 3" key="1">
    <citation type="submission" date="2024-09" db="EMBL/GenBank/DDBJ databases">
        <authorList>
            <person name="Sun Q."/>
            <person name="Mori K."/>
        </authorList>
    </citation>
    <scope>NUCLEOTIDE SEQUENCE [LARGE SCALE GENOMIC DNA]</scope>
    <source>
        <strain evidence="2 3">CCM 7792</strain>
    </source>
</reference>
<comment type="caution">
    <text evidence="2">The sequence shown here is derived from an EMBL/GenBank/DDBJ whole genome shotgun (WGS) entry which is preliminary data.</text>
</comment>
<dbReference type="Pfam" id="PF06725">
    <property type="entry name" value="3D"/>
    <property type="match status" value="1"/>
</dbReference>
<protein>
    <submittedName>
        <fullName evidence="2">3D domain-containing protein</fullName>
    </submittedName>
</protein>
<evidence type="ECO:0000313" key="2">
    <source>
        <dbReference type="EMBL" id="MFC0253485.1"/>
    </source>
</evidence>
<feature type="domain" description="3D" evidence="1">
    <location>
        <begin position="255"/>
        <end position="305"/>
    </location>
</feature>
<accession>A0ABV6FIX6</accession>
<dbReference type="InterPro" id="IPR010611">
    <property type="entry name" value="3D_dom"/>
</dbReference>
<gene>
    <name evidence="2" type="ORF">ACFFJK_16415</name>
</gene>
<keyword evidence="3" id="KW-1185">Reference proteome</keyword>
<proteinExistence type="predicted"/>
<dbReference type="InterPro" id="IPR036908">
    <property type="entry name" value="RlpA-like_sf"/>
</dbReference>
<organism evidence="2 3">
    <name type="scientific">Massilia consociata</name>
    <dbReference type="NCBI Taxonomy" id="760117"/>
    <lineage>
        <taxon>Bacteria</taxon>
        <taxon>Pseudomonadati</taxon>
        <taxon>Pseudomonadota</taxon>
        <taxon>Betaproteobacteria</taxon>
        <taxon>Burkholderiales</taxon>
        <taxon>Oxalobacteraceae</taxon>
        <taxon>Telluria group</taxon>
        <taxon>Massilia</taxon>
    </lineage>
</organism>
<name>A0ABV6FIX6_9BURK</name>
<dbReference type="SUPFAM" id="SSF50685">
    <property type="entry name" value="Barwin-like endoglucanases"/>
    <property type="match status" value="1"/>
</dbReference>
<sequence>MATDTITSPSGKTLLLRTAAITTPQEQSEEKTVHISPALDNCVCTLALEKNEFGDTLPIITTNSRTEDNKVLYHHKIRATLTRKSDGKPMPEQRFSLKSNRHVDKVNSNGKTNSQGEITFVLVTREPGELELSAATAGVTMNNFRLKLQEAWFESPFHITGYNVCNENDFSGQLVEGKGLKEKHKEDFLYGAAGVAMQGTGTTTEGKYIRLANKPGGWEKSPKGSPVRLANPSAAIFAYAKGIHGTYADLKENYSIAVDRKIIPKKARVEIDGLGERVADDSGGGIKLYHIDNFLGSGKAVVTAWLRGGINGTQRRVKYLGIAK</sequence>
<dbReference type="Gene3D" id="2.40.40.10">
    <property type="entry name" value="RlpA-like domain"/>
    <property type="match status" value="1"/>
</dbReference>
<evidence type="ECO:0000259" key="1">
    <source>
        <dbReference type="Pfam" id="PF06725"/>
    </source>
</evidence>
<dbReference type="Proteomes" id="UP001589773">
    <property type="component" value="Unassembled WGS sequence"/>
</dbReference>
<dbReference type="RefSeq" id="WP_379680551.1">
    <property type="nucleotide sequence ID" value="NZ_JBHLWP010000013.1"/>
</dbReference>